<feature type="domain" description="MacB-like periplasmic core" evidence="8">
    <location>
        <begin position="20"/>
        <end position="240"/>
    </location>
</feature>
<evidence type="ECO:0000256" key="5">
    <source>
        <dbReference type="ARBA" id="ARBA00023136"/>
    </source>
</evidence>
<evidence type="ECO:0000256" key="4">
    <source>
        <dbReference type="ARBA" id="ARBA00022989"/>
    </source>
</evidence>
<dbReference type="EMBL" id="JAUKPO010000007">
    <property type="protein sequence ID" value="MDO1447358.1"/>
    <property type="molecule type" value="Genomic_DNA"/>
</dbReference>
<reference evidence="9" key="1">
    <citation type="submission" date="2023-07" db="EMBL/GenBank/DDBJ databases">
        <title>The genome sequence of Rhodocytophaga aerolata KACC 12507.</title>
        <authorList>
            <person name="Zhang X."/>
        </authorList>
    </citation>
    <scope>NUCLEOTIDE SEQUENCE</scope>
    <source>
        <strain evidence="9">KACC 12507</strain>
    </source>
</reference>
<dbReference type="RefSeq" id="WP_302038163.1">
    <property type="nucleotide sequence ID" value="NZ_JAUKPO010000007.1"/>
</dbReference>
<protein>
    <submittedName>
        <fullName evidence="9">ABC transporter permease</fullName>
    </submittedName>
</protein>
<feature type="domain" description="ABC3 transporter permease C-terminal" evidence="7">
    <location>
        <begin position="679"/>
        <end position="788"/>
    </location>
</feature>
<comment type="subcellular location">
    <subcellularLocation>
        <location evidence="1">Cell membrane</location>
        <topology evidence="1">Multi-pass membrane protein</topology>
    </subcellularLocation>
</comment>
<feature type="transmembrane region" description="Helical" evidence="6">
    <location>
        <begin position="712"/>
        <end position="740"/>
    </location>
</feature>
<keyword evidence="10" id="KW-1185">Reference proteome</keyword>
<evidence type="ECO:0000259" key="8">
    <source>
        <dbReference type="Pfam" id="PF12704"/>
    </source>
</evidence>
<feature type="transmembrane region" description="Helical" evidence="6">
    <location>
        <begin position="416"/>
        <end position="440"/>
    </location>
</feature>
<keyword evidence="2" id="KW-1003">Cell membrane</keyword>
<dbReference type="InterPro" id="IPR050250">
    <property type="entry name" value="Macrolide_Exporter_MacB"/>
</dbReference>
<comment type="caution">
    <text evidence="9">The sequence shown here is derived from an EMBL/GenBank/DDBJ whole genome shotgun (WGS) entry which is preliminary data.</text>
</comment>
<dbReference type="InterPro" id="IPR003838">
    <property type="entry name" value="ABC3_permease_C"/>
</dbReference>
<feature type="transmembrane region" description="Helical" evidence="6">
    <location>
        <begin position="328"/>
        <end position="354"/>
    </location>
</feature>
<evidence type="ECO:0000256" key="3">
    <source>
        <dbReference type="ARBA" id="ARBA00022692"/>
    </source>
</evidence>
<dbReference type="Proteomes" id="UP001168528">
    <property type="component" value="Unassembled WGS sequence"/>
</dbReference>
<dbReference type="InterPro" id="IPR025857">
    <property type="entry name" value="MacB_PCD"/>
</dbReference>
<feature type="transmembrane region" description="Helical" evidence="6">
    <location>
        <begin position="277"/>
        <end position="299"/>
    </location>
</feature>
<evidence type="ECO:0000313" key="10">
    <source>
        <dbReference type="Proteomes" id="UP001168528"/>
    </source>
</evidence>
<dbReference type="Pfam" id="PF02687">
    <property type="entry name" value="FtsX"/>
    <property type="match status" value="2"/>
</dbReference>
<dbReference type="PANTHER" id="PTHR30572">
    <property type="entry name" value="MEMBRANE COMPONENT OF TRANSPORTER-RELATED"/>
    <property type="match status" value="1"/>
</dbReference>
<sequence length="799" mass="89101">MFKNYLTIAIRTLLKNKVFSLINVAGLAMATTAFLLIIYYVQFEYSYESFHTKADRIYRVTLDLYKGAEYVATDCETYPALAPTLKTQMPEVADYVRVQQIGQCEAGMKEKSILVERVYAADPSLFSMFSFSFLKGNPAEALRQPMQAVLTETVARKIFGSTDVVGQVFHVKPLADNVMVTGVIEDIAENTHLKLDIILSFLTLEKLGWDMNNWNGNNNYTYVELTPGTSLAQLNQALKTISGERLKNEVLTAEPIKNIHLYSHKEFEPEVNGDIQIVHFLLAIAFVILLIGLINYVNLTTARVMERTKEVGIRKTLGSSKLSLIHQFLVESAIINIAALLLSLLLIQICLPLYTEIIGKPIPTTIFQSPDFWYTLAFTFLINNLLSGIYPAIFLSSARPSLILQKRFSGTHQSSYLRKGLVITEFAASVILIATTFIVYQQVHFMRSQQLGMDASQILVVTSPAMSSGDSVSLLTKEVFRNELLKNPYVQQVAGSGSVPGVSVHELNTNNSIVRYGSDDKGGYNYYMYGIDHQFIPTLEIEMAAGRNFFESSPNSGNVIVNEEAARQLGFASPAQALGGKISLRATDAGYSTIVGVIKNFHQRSLKETHLPMIYWYSGNYNTFYSIKIDTRHAKDIIAATENTWQRLFPGQTVNYYFLDEMFDQQYKSEFQFGKITSIFSGLAIFIACLGLFGLASFAISRRTKEIGVRKVLGASVGNIVVLLSKDFLQLVLIAFGLAAPLAWYGLHQWLQNFAYRINVSPWLLILAGVLTGIIALLTISFQAIKAALANPVNSLRNE</sequence>
<feature type="transmembrane region" description="Helical" evidence="6">
    <location>
        <begin position="679"/>
        <end position="700"/>
    </location>
</feature>
<organism evidence="9 10">
    <name type="scientific">Rhodocytophaga aerolata</name>
    <dbReference type="NCBI Taxonomy" id="455078"/>
    <lineage>
        <taxon>Bacteria</taxon>
        <taxon>Pseudomonadati</taxon>
        <taxon>Bacteroidota</taxon>
        <taxon>Cytophagia</taxon>
        <taxon>Cytophagales</taxon>
        <taxon>Rhodocytophagaceae</taxon>
        <taxon>Rhodocytophaga</taxon>
    </lineage>
</organism>
<evidence type="ECO:0000256" key="2">
    <source>
        <dbReference type="ARBA" id="ARBA00022475"/>
    </source>
</evidence>
<evidence type="ECO:0000259" key="7">
    <source>
        <dbReference type="Pfam" id="PF02687"/>
    </source>
</evidence>
<accession>A0ABT8R835</accession>
<evidence type="ECO:0000256" key="1">
    <source>
        <dbReference type="ARBA" id="ARBA00004651"/>
    </source>
</evidence>
<feature type="domain" description="ABC3 transporter permease C-terminal" evidence="7">
    <location>
        <begin position="283"/>
        <end position="397"/>
    </location>
</feature>
<keyword evidence="4 6" id="KW-1133">Transmembrane helix</keyword>
<gene>
    <name evidence="9" type="ORF">Q0590_13905</name>
</gene>
<dbReference type="PANTHER" id="PTHR30572:SF18">
    <property type="entry name" value="ABC-TYPE MACROLIDE FAMILY EXPORT SYSTEM PERMEASE COMPONENT 2"/>
    <property type="match status" value="1"/>
</dbReference>
<name>A0ABT8R835_9BACT</name>
<feature type="transmembrane region" description="Helical" evidence="6">
    <location>
        <begin position="21"/>
        <end position="41"/>
    </location>
</feature>
<feature type="transmembrane region" description="Helical" evidence="6">
    <location>
        <begin position="374"/>
        <end position="395"/>
    </location>
</feature>
<proteinExistence type="predicted"/>
<dbReference type="Pfam" id="PF12704">
    <property type="entry name" value="MacB_PCD"/>
    <property type="match status" value="2"/>
</dbReference>
<evidence type="ECO:0000256" key="6">
    <source>
        <dbReference type="SAM" id="Phobius"/>
    </source>
</evidence>
<feature type="transmembrane region" description="Helical" evidence="6">
    <location>
        <begin position="760"/>
        <end position="780"/>
    </location>
</feature>
<feature type="domain" description="MacB-like periplasmic core" evidence="8">
    <location>
        <begin position="430"/>
        <end position="601"/>
    </location>
</feature>
<keyword evidence="5 6" id="KW-0472">Membrane</keyword>
<evidence type="ECO:0000313" key="9">
    <source>
        <dbReference type="EMBL" id="MDO1447358.1"/>
    </source>
</evidence>
<keyword evidence="3 6" id="KW-0812">Transmembrane</keyword>